<dbReference type="GO" id="GO:0004672">
    <property type="term" value="F:protein kinase activity"/>
    <property type="evidence" value="ECO:0007669"/>
    <property type="project" value="InterPro"/>
</dbReference>
<evidence type="ECO:0000313" key="2">
    <source>
        <dbReference type="EMBL" id="KAK6798499.1"/>
    </source>
</evidence>
<dbReference type="Pfam" id="PF00069">
    <property type="entry name" value="Pkinase"/>
    <property type="match status" value="1"/>
</dbReference>
<organism evidence="2 3">
    <name type="scientific">Solanum bulbocastanum</name>
    <name type="common">Wild potato</name>
    <dbReference type="NCBI Taxonomy" id="147425"/>
    <lineage>
        <taxon>Eukaryota</taxon>
        <taxon>Viridiplantae</taxon>
        <taxon>Streptophyta</taxon>
        <taxon>Embryophyta</taxon>
        <taxon>Tracheophyta</taxon>
        <taxon>Spermatophyta</taxon>
        <taxon>Magnoliopsida</taxon>
        <taxon>eudicotyledons</taxon>
        <taxon>Gunneridae</taxon>
        <taxon>Pentapetalae</taxon>
        <taxon>asterids</taxon>
        <taxon>lamiids</taxon>
        <taxon>Solanales</taxon>
        <taxon>Solanaceae</taxon>
        <taxon>Solanoideae</taxon>
        <taxon>Solaneae</taxon>
        <taxon>Solanum</taxon>
    </lineage>
</organism>
<sequence length="130" mass="14387">MAPEYLENGLVSPKLDVYALGVLLLEILTGKEVSALYEGSNTNLAELLIPVLHDEDAKENLSSFIDPSLQGKYPAELAFAMVRLINNCIMKDPSHRPSMDEIVQSVSRIMTATHSWEMSFSTSVSPHRLP</sequence>
<dbReference type="InterPro" id="IPR052611">
    <property type="entry name" value="Plant_RLK_LysM"/>
</dbReference>
<dbReference type="GO" id="GO:0005524">
    <property type="term" value="F:ATP binding"/>
    <property type="evidence" value="ECO:0007669"/>
    <property type="project" value="InterPro"/>
</dbReference>
<keyword evidence="3" id="KW-1185">Reference proteome</keyword>
<protein>
    <recommendedName>
        <fullName evidence="1">Protein kinase domain-containing protein</fullName>
    </recommendedName>
</protein>
<proteinExistence type="predicted"/>
<feature type="domain" description="Protein kinase" evidence="1">
    <location>
        <begin position="1"/>
        <end position="117"/>
    </location>
</feature>
<dbReference type="InterPro" id="IPR011009">
    <property type="entry name" value="Kinase-like_dom_sf"/>
</dbReference>
<dbReference type="SUPFAM" id="SSF56112">
    <property type="entry name" value="Protein kinase-like (PK-like)"/>
    <property type="match status" value="1"/>
</dbReference>
<accession>A0AAN8U4I6</accession>
<dbReference type="InterPro" id="IPR000719">
    <property type="entry name" value="Prot_kinase_dom"/>
</dbReference>
<dbReference type="Gene3D" id="1.10.510.10">
    <property type="entry name" value="Transferase(Phosphotransferase) domain 1"/>
    <property type="match status" value="1"/>
</dbReference>
<evidence type="ECO:0000313" key="3">
    <source>
        <dbReference type="Proteomes" id="UP001371456"/>
    </source>
</evidence>
<dbReference type="PANTHER" id="PTHR45927">
    <property type="entry name" value="LYSM-DOMAIN RECEPTOR-LIKE KINASE-RELATED"/>
    <property type="match status" value="1"/>
</dbReference>
<comment type="caution">
    <text evidence="2">The sequence shown here is derived from an EMBL/GenBank/DDBJ whole genome shotgun (WGS) entry which is preliminary data.</text>
</comment>
<dbReference type="PROSITE" id="PS50011">
    <property type="entry name" value="PROTEIN_KINASE_DOM"/>
    <property type="match status" value="1"/>
</dbReference>
<dbReference type="EMBL" id="JBANQN010000002">
    <property type="protein sequence ID" value="KAK6798499.1"/>
    <property type="molecule type" value="Genomic_DNA"/>
</dbReference>
<reference evidence="2 3" key="1">
    <citation type="submission" date="2024-02" db="EMBL/GenBank/DDBJ databases">
        <title>de novo genome assembly of Solanum bulbocastanum strain 11H21.</title>
        <authorList>
            <person name="Hosaka A.J."/>
        </authorList>
    </citation>
    <scope>NUCLEOTIDE SEQUENCE [LARGE SCALE GENOMIC DNA]</scope>
    <source>
        <tissue evidence="2">Young leaves</tissue>
    </source>
</reference>
<dbReference type="AlphaFoldDB" id="A0AAN8U4I6"/>
<evidence type="ECO:0000259" key="1">
    <source>
        <dbReference type="PROSITE" id="PS50011"/>
    </source>
</evidence>
<dbReference type="Proteomes" id="UP001371456">
    <property type="component" value="Unassembled WGS sequence"/>
</dbReference>
<gene>
    <name evidence="2" type="ORF">RDI58_006202</name>
</gene>
<name>A0AAN8U4I6_SOLBU</name>
<dbReference type="PANTHER" id="PTHR45927:SF11">
    <property type="entry name" value="LYSM DOMAIN RECEPTOR-LIKE KINASE 4"/>
    <property type="match status" value="1"/>
</dbReference>